<comment type="similarity">
    <text evidence="2">Belongs to the DoxX family.</text>
</comment>
<comment type="subcellular location">
    <subcellularLocation>
        <location evidence="1">Cell membrane</location>
        <topology evidence="1">Multi-pass membrane protein</topology>
    </subcellularLocation>
</comment>
<keyword evidence="8" id="KW-1185">Reference proteome</keyword>
<name>A0ABR7W9D6_9ACTN</name>
<sequence length="173" mass="17209">MTRLFTRPSPDNTAVQLLMRAAIGGTMIAHGVKHGRSLDGTAGWFGSIGFKQPKLQAQASAVVEVGAGAAIVAGAGTPVAASAVVGTMAVAARSVHLPNGFFITSEGWEYVANLSVAAIALAALGPGKWSVDRALGLDSKLTGNRAAALAAGLGLGAAAAQLAAFHRPPKASA</sequence>
<reference evidence="7 8" key="1">
    <citation type="submission" date="2020-09" db="EMBL/GenBank/DDBJ databases">
        <title>Novel species in genus Gordonia.</title>
        <authorList>
            <person name="Zhang G."/>
        </authorList>
    </citation>
    <scope>NUCLEOTIDE SEQUENCE [LARGE SCALE GENOMIC DNA]</scope>
    <source>
        <strain evidence="7 8">ON-33</strain>
    </source>
</reference>
<proteinExistence type="inferred from homology"/>
<dbReference type="InterPro" id="IPR051907">
    <property type="entry name" value="DoxX-like_oxidoreductase"/>
</dbReference>
<dbReference type="PANTHER" id="PTHR33452">
    <property type="entry name" value="OXIDOREDUCTASE CATD-RELATED"/>
    <property type="match status" value="1"/>
</dbReference>
<evidence type="ECO:0000256" key="1">
    <source>
        <dbReference type="ARBA" id="ARBA00004651"/>
    </source>
</evidence>
<dbReference type="InterPro" id="IPR032808">
    <property type="entry name" value="DoxX"/>
</dbReference>
<comment type="caution">
    <text evidence="7">The sequence shown here is derived from an EMBL/GenBank/DDBJ whole genome shotgun (WGS) entry which is preliminary data.</text>
</comment>
<gene>
    <name evidence="7" type="ORF">IDF66_07470</name>
</gene>
<organism evidence="7 8">
    <name type="scientific">Gordonia hankookensis</name>
    <dbReference type="NCBI Taxonomy" id="589403"/>
    <lineage>
        <taxon>Bacteria</taxon>
        <taxon>Bacillati</taxon>
        <taxon>Actinomycetota</taxon>
        <taxon>Actinomycetes</taxon>
        <taxon>Mycobacteriales</taxon>
        <taxon>Gordoniaceae</taxon>
        <taxon>Gordonia</taxon>
    </lineage>
</organism>
<keyword evidence="6" id="KW-0472">Membrane</keyword>
<dbReference type="Proteomes" id="UP000602395">
    <property type="component" value="Unassembled WGS sequence"/>
</dbReference>
<evidence type="ECO:0000256" key="5">
    <source>
        <dbReference type="ARBA" id="ARBA00022989"/>
    </source>
</evidence>
<keyword evidence="3" id="KW-1003">Cell membrane</keyword>
<dbReference type="PANTHER" id="PTHR33452:SF1">
    <property type="entry name" value="INNER MEMBRANE PROTEIN YPHA-RELATED"/>
    <property type="match status" value="1"/>
</dbReference>
<dbReference type="EMBL" id="JACWMS010000002">
    <property type="protein sequence ID" value="MBD1319421.1"/>
    <property type="molecule type" value="Genomic_DNA"/>
</dbReference>
<protein>
    <submittedName>
        <fullName evidence="7">DoxX family protein</fullName>
    </submittedName>
</protein>
<evidence type="ECO:0000313" key="7">
    <source>
        <dbReference type="EMBL" id="MBD1319421.1"/>
    </source>
</evidence>
<dbReference type="RefSeq" id="WP_164307267.1">
    <property type="nucleotide sequence ID" value="NZ_BAABAD010000005.1"/>
</dbReference>
<keyword evidence="5" id="KW-1133">Transmembrane helix</keyword>
<dbReference type="Pfam" id="PF07681">
    <property type="entry name" value="DoxX"/>
    <property type="match status" value="1"/>
</dbReference>
<accession>A0ABR7W9D6</accession>
<evidence type="ECO:0000256" key="6">
    <source>
        <dbReference type="ARBA" id="ARBA00023136"/>
    </source>
</evidence>
<evidence type="ECO:0000256" key="2">
    <source>
        <dbReference type="ARBA" id="ARBA00006679"/>
    </source>
</evidence>
<keyword evidence="4" id="KW-0812">Transmembrane</keyword>
<evidence type="ECO:0000256" key="4">
    <source>
        <dbReference type="ARBA" id="ARBA00022692"/>
    </source>
</evidence>
<evidence type="ECO:0000313" key="8">
    <source>
        <dbReference type="Proteomes" id="UP000602395"/>
    </source>
</evidence>
<evidence type="ECO:0000256" key="3">
    <source>
        <dbReference type="ARBA" id="ARBA00022475"/>
    </source>
</evidence>